<feature type="transmembrane region" description="Helical" evidence="10">
    <location>
        <begin position="378"/>
        <end position="402"/>
    </location>
</feature>
<dbReference type="GO" id="GO:0030007">
    <property type="term" value="P:intracellular potassium ion homeostasis"/>
    <property type="evidence" value="ECO:0007669"/>
    <property type="project" value="TreeGrafter"/>
</dbReference>
<dbReference type="Pfam" id="PF00689">
    <property type="entry name" value="Cation_ATPase_C"/>
    <property type="match status" value="1"/>
</dbReference>
<dbReference type="AlphaFoldDB" id="A0A4R3PZ10"/>
<evidence type="ECO:0000256" key="1">
    <source>
        <dbReference type="ARBA" id="ARBA00004141"/>
    </source>
</evidence>
<dbReference type="PRINTS" id="PR00119">
    <property type="entry name" value="CATATPASE"/>
</dbReference>
<dbReference type="InterPro" id="IPR023299">
    <property type="entry name" value="ATPase_P-typ_cyto_dom_N"/>
</dbReference>
<feature type="transmembrane region" description="Helical" evidence="10">
    <location>
        <begin position="783"/>
        <end position="807"/>
    </location>
</feature>
<dbReference type="RefSeq" id="WP_165928363.1">
    <property type="nucleotide sequence ID" value="NZ_FWER01000065.1"/>
</dbReference>
<dbReference type="Gene3D" id="1.20.1110.10">
    <property type="entry name" value="Calcium-transporting ATPase, transmembrane domain"/>
    <property type="match status" value="1"/>
</dbReference>
<dbReference type="SUPFAM" id="SSF81660">
    <property type="entry name" value="Metal cation-transporting ATPase, ATP-binding domain N"/>
    <property type="match status" value="1"/>
</dbReference>
<dbReference type="SFLD" id="SFLDG00002">
    <property type="entry name" value="C1.7:_P-type_atpase_like"/>
    <property type="match status" value="1"/>
</dbReference>
<organism evidence="12 13">
    <name type="scientific">Rhizobium sullae</name>
    <name type="common">Rhizobium hedysari</name>
    <dbReference type="NCBI Taxonomy" id="50338"/>
    <lineage>
        <taxon>Bacteria</taxon>
        <taxon>Pseudomonadati</taxon>
        <taxon>Pseudomonadota</taxon>
        <taxon>Alphaproteobacteria</taxon>
        <taxon>Hyphomicrobiales</taxon>
        <taxon>Rhizobiaceae</taxon>
        <taxon>Rhizobium/Agrobacterium group</taxon>
        <taxon>Rhizobium</taxon>
    </lineage>
</organism>
<dbReference type="InterPro" id="IPR036412">
    <property type="entry name" value="HAD-like_sf"/>
</dbReference>
<feature type="region of interest" description="Disordered" evidence="9">
    <location>
        <begin position="985"/>
        <end position="1008"/>
    </location>
</feature>
<dbReference type="GO" id="GO:0005524">
    <property type="term" value="F:ATP binding"/>
    <property type="evidence" value="ECO:0007669"/>
    <property type="project" value="UniProtKB-KW"/>
</dbReference>
<dbReference type="InterPro" id="IPR023214">
    <property type="entry name" value="HAD_sf"/>
</dbReference>
<dbReference type="InterPro" id="IPR004014">
    <property type="entry name" value="ATPase_P-typ_cation-transptr_N"/>
</dbReference>
<dbReference type="EMBL" id="SMBH01000038">
    <property type="protein sequence ID" value="TCU04847.1"/>
    <property type="molecule type" value="Genomic_DNA"/>
</dbReference>
<dbReference type="Proteomes" id="UP000294576">
    <property type="component" value="Unassembled WGS sequence"/>
</dbReference>
<keyword evidence="4" id="KW-0547">Nucleotide-binding</keyword>
<dbReference type="InterPro" id="IPR006068">
    <property type="entry name" value="ATPase_P-typ_cation-transptr_C"/>
</dbReference>
<dbReference type="SUPFAM" id="SSF81665">
    <property type="entry name" value="Calcium ATPase, transmembrane domain M"/>
    <property type="match status" value="1"/>
</dbReference>
<dbReference type="GO" id="GO:1902600">
    <property type="term" value="P:proton transmembrane transport"/>
    <property type="evidence" value="ECO:0007669"/>
    <property type="project" value="TreeGrafter"/>
</dbReference>
<dbReference type="InterPro" id="IPR018303">
    <property type="entry name" value="ATPase_P-typ_P_site"/>
</dbReference>
<protein>
    <submittedName>
        <fullName evidence="12">Ca2+-transporting ATPase</fullName>
    </submittedName>
</protein>
<gene>
    <name evidence="12" type="ORF">EV132_13829</name>
</gene>
<evidence type="ECO:0000256" key="5">
    <source>
        <dbReference type="ARBA" id="ARBA00022840"/>
    </source>
</evidence>
<keyword evidence="5" id="KW-0067">ATP-binding</keyword>
<dbReference type="InterPro" id="IPR044492">
    <property type="entry name" value="P_typ_ATPase_HD_dom"/>
</dbReference>
<evidence type="ECO:0000256" key="2">
    <source>
        <dbReference type="ARBA" id="ARBA00005675"/>
    </source>
</evidence>
<dbReference type="GO" id="GO:1990573">
    <property type="term" value="P:potassium ion import across plasma membrane"/>
    <property type="evidence" value="ECO:0007669"/>
    <property type="project" value="TreeGrafter"/>
</dbReference>
<evidence type="ECO:0000256" key="7">
    <source>
        <dbReference type="ARBA" id="ARBA00022989"/>
    </source>
</evidence>
<evidence type="ECO:0000256" key="10">
    <source>
        <dbReference type="SAM" id="Phobius"/>
    </source>
</evidence>
<feature type="domain" description="Cation-transporting P-type ATPase N-terminal" evidence="11">
    <location>
        <begin position="106"/>
        <end position="180"/>
    </location>
</feature>
<dbReference type="Gene3D" id="3.40.50.1000">
    <property type="entry name" value="HAD superfamily/HAD-like"/>
    <property type="match status" value="1"/>
</dbReference>
<feature type="transmembrane region" description="Helical" evidence="10">
    <location>
        <begin position="859"/>
        <end position="878"/>
    </location>
</feature>
<evidence type="ECO:0000259" key="11">
    <source>
        <dbReference type="SMART" id="SM00831"/>
    </source>
</evidence>
<dbReference type="GO" id="GO:0036376">
    <property type="term" value="P:sodium ion export across plasma membrane"/>
    <property type="evidence" value="ECO:0007669"/>
    <property type="project" value="TreeGrafter"/>
</dbReference>
<reference evidence="12 13" key="1">
    <citation type="submission" date="2019-03" db="EMBL/GenBank/DDBJ databases">
        <title>Genomic Encyclopedia of Type Strains, Phase IV (KMG-V): Genome sequencing to study the core and pangenomes of soil and plant-associated prokaryotes.</title>
        <authorList>
            <person name="Whitman W."/>
        </authorList>
    </citation>
    <scope>NUCLEOTIDE SEQUENCE [LARGE SCALE GENOMIC DNA]</scope>
    <source>
        <strain evidence="12 13">Hc14</strain>
    </source>
</reference>
<evidence type="ECO:0000256" key="3">
    <source>
        <dbReference type="ARBA" id="ARBA00022692"/>
    </source>
</evidence>
<evidence type="ECO:0000313" key="12">
    <source>
        <dbReference type="EMBL" id="TCU04847.1"/>
    </source>
</evidence>
<feature type="transmembrane region" description="Helical" evidence="10">
    <location>
        <begin position="952"/>
        <end position="972"/>
    </location>
</feature>
<dbReference type="Pfam" id="PF00690">
    <property type="entry name" value="Cation_ATPase_N"/>
    <property type="match status" value="1"/>
</dbReference>
<keyword evidence="3 10" id="KW-0812">Transmembrane</keyword>
<keyword evidence="8 10" id="KW-0472">Membrane</keyword>
<evidence type="ECO:0000256" key="9">
    <source>
        <dbReference type="SAM" id="MobiDB-lite"/>
    </source>
</evidence>
<comment type="similarity">
    <text evidence="2">Belongs to the cation transport ATPase (P-type) (TC 3.A.3) family. Type IIA subfamily.</text>
</comment>
<dbReference type="InterPro" id="IPR050510">
    <property type="entry name" value="Cation_transp_ATPase_P-type"/>
</dbReference>
<dbReference type="Pfam" id="PF13246">
    <property type="entry name" value="Cation_ATPase"/>
    <property type="match status" value="1"/>
</dbReference>
<dbReference type="Pfam" id="PF00122">
    <property type="entry name" value="E1-E2_ATPase"/>
    <property type="match status" value="1"/>
</dbReference>
<evidence type="ECO:0000313" key="13">
    <source>
        <dbReference type="Proteomes" id="UP000294576"/>
    </source>
</evidence>
<dbReference type="Gene3D" id="3.40.1110.10">
    <property type="entry name" value="Calcium-transporting ATPase, cytoplasmic domain N"/>
    <property type="match status" value="1"/>
</dbReference>
<dbReference type="NCBIfam" id="TIGR01494">
    <property type="entry name" value="ATPase_P-type"/>
    <property type="match status" value="2"/>
</dbReference>
<dbReference type="GO" id="GO:0005886">
    <property type="term" value="C:plasma membrane"/>
    <property type="evidence" value="ECO:0007669"/>
    <property type="project" value="TreeGrafter"/>
</dbReference>
<dbReference type="SUPFAM" id="SSF56784">
    <property type="entry name" value="HAD-like"/>
    <property type="match status" value="1"/>
</dbReference>
<feature type="transmembrane region" description="Helical" evidence="10">
    <location>
        <begin position="349"/>
        <end position="366"/>
    </location>
</feature>
<sequence length="1008" mass="106690">MQTFAKPRKPKAFNSRVETAIVPIHVSVPGRARLHVDALQGAGAVKDLLEREGCAAPGVFSITANDLTGNVLVKFETTSDLESIVNYLAVLLRGEIVAPSATSHPEWHTLSAGRLSSFLDVSTDTGLSRPNALERLASSGLNALEAIQPRSSANILAGQFQSLPVAMLLGAAAISILTGGALEAAAILAVVGLNAAIGYQTESSAERTIQSLGANGPETAEVIREGVTAAIPIKEIVPGDIISVGRGDVISADARLLNARALTVSEAMLTGESAPISKIVRTVKRLKVPLGARSNMIYRGTIVTGGSGRAIVVATGPHTQAGRIQRLVGAAVAPETPIQRELRYLGQRLGWLTLGACACLVLVGWLRGFGFLQMARSALSVAVAAVPEGLPMVATTTLALGVERLRREGILVRKLDAIETLAAARVACFDKTGTLTFGRISVETVRIGDKAYSIEDVRRGGADSKSILRSLLETCCLCNDTKIDRAGEEPHLDGSPTESCLVETALDSGLDVVSLRKRYARMSVQHRSETSRLMVTQHLTEHGILVAVKGSPDDVLQRCGTEILPDGSSQELTRDRRIAIEKANLDMASRALRVLGVARKQTSGSKRNGHDIQNLAWLGLVGMADQVRPGVNRLMIRLHEAGVHTIMLTGDQKATAAAVGERIGLKGQGKLSIVDAADIEEMTPEQLVLTARRTQVFSRVNPAQKLQIVRSLQQAGVTVAMVGDGVNDGPALKTADVGIAIGRDSMSAAREIADVIINSADLHGLAPTIETGRTTRRNIRKTLRYLISTNLSEILLVVAGTSIGMAAPLTPMQLLWINLISDVLPGIGLAMEPPEPDVLRQAPNEGDSAILPGRELGRLAGQATIMGGAAMMAGLFGASRYGLNSPQTRTMTFISLVMAQLLHALTSRSDAESIFARSSRPPNRALSLIIGGSMVVQTAGLFTPFVRRLLGIAPITGMDAAVTLAGGTLPFLTMEWMKSQHGPAERGLAWSRKMKPKGPSQRRAGTDA</sequence>
<name>A0A4R3PZ10_RHISU</name>
<accession>A0A4R3PZ10</accession>
<dbReference type="PANTHER" id="PTHR43294">
    <property type="entry name" value="SODIUM/POTASSIUM-TRANSPORTING ATPASE SUBUNIT ALPHA"/>
    <property type="match status" value="1"/>
</dbReference>
<dbReference type="SFLD" id="SFLDS00003">
    <property type="entry name" value="Haloacid_Dehalogenase"/>
    <property type="match status" value="1"/>
</dbReference>
<dbReference type="GO" id="GO:0006883">
    <property type="term" value="P:intracellular sodium ion homeostasis"/>
    <property type="evidence" value="ECO:0007669"/>
    <property type="project" value="TreeGrafter"/>
</dbReference>
<dbReference type="Gene3D" id="2.70.150.10">
    <property type="entry name" value="Calcium-transporting ATPase, cytoplasmic transduction domain A"/>
    <property type="match status" value="1"/>
</dbReference>
<dbReference type="SUPFAM" id="SSF81653">
    <property type="entry name" value="Calcium ATPase, transduction domain A"/>
    <property type="match status" value="1"/>
</dbReference>
<keyword evidence="7 10" id="KW-1133">Transmembrane helix</keyword>
<dbReference type="SFLD" id="SFLDF00027">
    <property type="entry name" value="p-type_atpase"/>
    <property type="match status" value="1"/>
</dbReference>
<comment type="subcellular location">
    <subcellularLocation>
        <location evidence="1">Membrane</location>
        <topology evidence="1">Multi-pass membrane protein</topology>
    </subcellularLocation>
</comment>
<dbReference type="GO" id="GO:0005391">
    <property type="term" value="F:P-type sodium:potassium-exchanging transporter activity"/>
    <property type="evidence" value="ECO:0007669"/>
    <property type="project" value="TreeGrafter"/>
</dbReference>
<evidence type="ECO:0000256" key="6">
    <source>
        <dbReference type="ARBA" id="ARBA00022967"/>
    </source>
</evidence>
<dbReference type="PROSITE" id="PS00154">
    <property type="entry name" value="ATPASE_E1_E2"/>
    <property type="match status" value="1"/>
</dbReference>
<dbReference type="PRINTS" id="PR00120">
    <property type="entry name" value="HATPASE"/>
</dbReference>
<comment type="caution">
    <text evidence="12">The sequence shown here is derived from an EMBL/GenBank/DDBJ whole genome shotgun (WGS) entry which is preliminary data.</text>
</comment>
<dbReference type="InterPro" id="IPR001757">
    <property type="entry name" value="P_typ_ATPase"/>
</dbReference>
<dbReference type="GO" id="GO:0016887">
    <property type="term" value="F:ATP hydrolysis activity"/>
    <property type="evidence" value="ECO:0007669"/>
    <property type="project" value="InterPro"/>
</dbReference>
<dbReference type="InterPro" id="IPR023298">
    <property type="entry name" value="ATPase_P-typ_TM_dom_sf"/>
</dbReference>
<keyword evidence="6" id="KW-1278">Translocase</keyword>
<evidence type="ECO:0000256" key="8">
    <source>
        <dbReference type="ARBA" id="ARBA00023136"/>
    </source>
</evidence>
<dbReference type="InterPro" id="IPR008250">
    <property type="entry name" value="ATPase_P-typ_transduc_dom_A_sf"/>
</dbReference>
<dbReference type="PANTHER" id="PTHR43294:SF20">
    <property type="entry name" value="P-TYPE ATPASE"/>
    <property type="match status" value="1"/>
</dbReference>
<evidence type="ECO:0000256" key="4">
    <source>
        <dbReference type="ARBA" id="ARBA00022741"/>
    </source>
</evidence>
<dbReference type="SMART" id="SM00831">
    <property type="entry name" value="Cation_ATPase_N"/>
    <property type="match status" value="1"/>
</dbReference>
<feature type="transmembrane region" description="Helical" evidence="10">
    <location>
        <begin position="926"/>
        <end position="946"/>
    </location>
</feature>
<proteinExistence type="inferred from homology"/>
<dbReference type="InterPro" id="IPR059000">
    <property type="entry name" value="ATPase_P-type_domA"/>
</dbReference>